<keyword evidence="2" id="KW-0815">Transposition</keyword>
<name>A0ABV0JCK7_9CYAN</name>
<organism evidence="7 8">
    <name type="scientific">Trichocoleus desertorum GB2-A4</name>
    <dbReference type="NCBI Taxonomy" id="2933944"/>
    <lineage>
        <taxon>Bacteria</taxon>
        <taxon>Bacillati</taxon>
        <taxon>Cyanobacteriota</taxon>
        <taxon>Cyanophyceae</taxon>
        <taxon>Leptolyngbyales</taxon>
        <taxon>Trichocoleusaceae</taxon>
        <taxon>Trichocoleus</taxon>
    </lineage>
</organism>
<dbReference type="Pfam" id="PF07282">
    <property type="entry name" value="Cas12f1-like_TNB"/>
    <property type="match status" value="1"/>
</dbReference>
<evidence type="ECO:0000313" key="7">
    <source>
        <dbReference type="EMBL" id="MEP0819513.1"/>
    </source>
</evidence>
<dbReference type="RefSeq" id="WP_190440399.1">
    <property type="nucleotide sequence ID" value="NZ_JAMPKM010000015.1"/>
</dbReference>
<keyword evidence="4" id="KW-0233">DNA recombination</keyword>
<gene>
    <name evidence="7" type="ORF">NC998_20660</name>
</gene>
<comment type="caution">
    <text evidence="7">The sequence shown here is derived from an EMBL/GenBank/DDBJ whole genome shotgun (WGS) entry which is preliminary data.</text>
</comment>
<evidence type="ECO:0000259" key="5">
    <source>
        <dbReference type="Pfam" id="PF01385"/>
    </source>
</evidence>
<feature type="domain" description="Cas12f1-like TNB" evidence="6">
    <location>
        <begin position="292"/>
        <end position="356"/>
    </location>
</feature>
<evidence type="ECO:0000256" key="3">
    <source>
        <dbReference type="ARBA" id="ARBA00023125"/>
    </source>
</evidence>
<reference evidence="7 8" key="1">
    <citation type="submission" date="2022-04" db="EMBL/GenBank/DDBJ databases">
        <title>Positive selection, recombination, and allopatry shape intraspecific diversity of widespread and dominant cyanobacteria.</title>
        <authorList>
            <person name="Wei J."/>
            <person name="Shu W."/>
            <person name="Hu C."/>
        </authorList>
    </citation>
    <scope>NUCLEOTIDE SEQUENCE [LARGE SCALE GENOMIC DNA]</scope>
    <source>
        <strain evidence="7 8">GB2-A4</strain>
    </source>
</reference>
<evidence type="ECO:0000256" key="1">
    <source>
        <dbReference type="ARBA" id="ARBA00008761"/>
    </source>
</evidence>
<evidence type="ECO:0000256" key="4">
    <source>
        <dbReference type="ARBA" id="ARBA00023172"/>
    </source>
</evidence>
<comment type="similarity">
    <text evidence="1">In the C-terminal section; belongs to the transposase 35 family.</text>
</comment>
<dbReference type="InterPro" id="IPR001959">
    <property type="entry name" value="Transposase"/>
</dbReference>
<keyword evidence="8" id="KW-1185">Reference proteome</keyword>
<keyword evidence="3" id="KW-0238">DNA-binding</keyword>
<protein>
    <submittedName>
        <fullName evidence="7">Transposase</fullName>
    </submittedName>
</protein>
<dbReference type="NCBIfam" id="NF040570">
    <property type="entry name" value="guided_TnpB"/>
    <property type="match status" value="1"/>
</dbReference>
<accession>A0ABV0JCK7</accession>
<feature type="domain" description="Probable transposase IS891/IS1136/IS1341" evidence="5">
    <location>
        <begin position="165"/>
        <end position="280"/>
    </location>
</feature>
<proteinExistence type="inferred from homology"/>
<dbReference type="InterPro" id="IPR010095">
    <property type="entry name" value="Cas12f1-like_TNB"/>
</dbReference>
<sequence length="396" mass="44995">MIVLEFRAYGKSKQFSAIDEALRAVQFIRNKALRFWMDGLGKSQYDLNKYCAVLAKEFPFANELNSMARQAAAERAWSAISRFYDNCKKQIPGKKGFPRFQKDNRSVEYKSSGWKLAENRKSITFTDKKGIGTLKLKGTRDLNFYQPDQIKRIRLVKRADGYYVHLCVSVERREKIEPFGSAIGLDVGLQEFYTDSKGMTVENPRFLRKSERRLKQAQRRVSKRVKGSKNRGKARQILGKRHLKISRQRKDFAVKLARCVVRSNDLIAYEDLRIKNMVRNHCLAKSINDASWYQFRVYLEYFGKVFGKITIAVTPNGTSQECSSCGTVVKKSLSTRTHVCQCGTVLDRDHNAARNILSRGLSTAGHVGTFALDASNAWGEDTATLAGAILPEQVTS</sequence>
<dbReference type="EMBL" id="JAMPKM010000015">
    <property type="protein sequence ID" value="MEP0819513.1"/>
    <property type="molecule type" value="Genomic_DNA"/>
</dbReference>
<evidence type="ECO:0000256" key="2">
    <source>
        <dbReference type="ARBA" id="ARBA00022578"/>
    </source>
</evidence>
<dbReference type="Pfam" id="PF01385">
    <property type="entry name" value="OrfB_IS605"/>
    <property type="match status" value="1"/>
</dbReference>
<evidence type="ECO:0000259" key="6">
    <source>
        <dbReference type="Pfam" id="PF07282"/>
    </source>
</evidence>
<evidence type="ECO:0000313" key="8">
    <source>
        <dbReference type="Proteomes" id="UP001464891"/>
    </source>
</evidence>
<dbReference type="Proteomes" id="UP001464891">
    <property type="component" value="Unassembled WGS sequence"/>
</dbReference>